<name>A0A6N2VJG8_BLAHA</name>
<keyword evidence="2" id="KW-0378">Hydrolase</keyword>
<keyword evidence="2" id="KW-0269">Exonuclease</keyword>
<evidence type="ECO:0000259" key="1">
    <source>
        <dbReference type="Pfam" id="PF13482"/>
    </source>
</evidence>
<organism evidence="2">
    <name type="scientific">Blautia hansenii</name>
    <name type="common">Ruminococcus hansenii</name>
    <dbReference type="NCBI Taxonomy" id="1322"/>
    <lineage>
        <taxon>Bacteria</taxon>
        <taxon>Bacillati</taxon>
        <taxon>Bacillota</taxon>
        <taxon>Clostridia</taxon>
        <taxon>Lachnospirales</taxon>
        <taxon>Lachnospiraceae</taxon>
        <taxon>Blautia</taxon>
    </lineage>
</organism>
<gene>
    <name evidence="2" type="ORF">BHLFYP23_01123</name>
</gene>
<dbReference type="Gene3D" id="3.30.420.10">
    <property type="entry name" value="Ribonuclease H-like superfamily/Ribonuclease H"/>
    <property type="match status" value="1"/>
</dbReference>
<keyword evidence="2" id="KW-0540">Nuclease</keyword>
<dbReference type="SUPFAM" id="SSF53098">
    <property type="entry name" value="Ribonuclease H-like"/>
    <property type="match status" value="1"/>
</dbReference>
<dbReference type="GO" id="GO:0003676">
    <property type="term" value="F:nucleic acid binding"/>
    <property type="evidence" value="ECO:0007669"/>
    <property type="project" value="InterPro"/>
</dbReference>
<feature type="domain" description="YprB ribonuclease H-like" evidence="1">
    <location>
        <begin position="30"/>
        <end position="199"/>
    </location>
</feature>
<evidence type="ECO:0000313" key="2">
    <source>
        <dbReference type="EMBL" id="VYT30080.1"/>
    </source>
</evidence>
<dbReference type="PANTHER" id="PTHR38462">
    <property type="entry name" value="EXONUCLEASE-LIKE PROTEIN"/>
    <property type="match status" value="1"/>
</dbReference>
<proteinExistence type="predicted"/>
<dbReference type="InterPro" id="IPR038720">
    <property type="entry name" value="YprB_RNase_H-like_dom"/>
</dbReference>
<dbReference type="InterPro" id="IPR012337">
    <property type="entry name" value="RNaseH-like_sf"/>
</dbReference>
<protein>
    <submittedName>
        <fullName evidence="2">DNA polymerase family B, exonuclease domain</fullName>
    </submittedName>
</protein>
<dbReference type="PANTHER" id="PTHR38462:SF1">
    <property type="entry name" value="YPRB RIBONUCLEASE H-LIKE DOMAIN-CONTAINING PROTEIN"/>
    <property type="match status" value="1"/>
</dbReference>
<dbReference type="InterPro" id="IPR036397">
    <property type="entry name" value="RNaseH_sf"/>
</dbReference>
<dbReference type="Pfam" id="PF13482">
    <property type="entry name" value="RNase_H_2"/>
    <property type="match status" value="1"/>
</dbReference>
<dbReference type="RefSeq" id="WP_009247237.1">
    <property type="nucleotide sequence ID" value="NZ_CACRSY010000016.1"/>
</dbReference>
<dbReference type="GO" id="GO:0004527">
    <property type="term" value="F:exonuclease activity"/>
    <property type="evidence" value="ECO:0007669"/>
    <property type="project" value="UniProtKB-KW"/>
</dbReference>
<accession>A0A6N2VJG8</accession>
<dbReference type="AlphaFoldDB" id="A0A6N2VJG8"/>
<sequence>MITNVRILHQFSTVLPVTFSVLNYEPKDVLFFDIETTGLSPKTSHVFLIGLISFQPDTKEWQLIQFLQEQDNEEEERALLETFSAFAKSRTQLIHFNGSSFDIPYLVSRYEKHQLPNPFSHKSSLDLYREFLRMPAFFRQMPNHTQKAFEELTSYTRKDLLSGKEMIKFYHSYTKSPSKEKEDLLLQHNYDDLVGMLSVLPLFNLRQLPKGQWELTHVEELKKQEADQTITKELLFTLTIPAPIPGQLSASFPFGYITASWHTVKIKLPLYEGTLKFYYPDYKNYYYLPLEDEAVHKSVAVYIDAQHRQKATASTCYKKYNGIFVYAPQTCTLPLLKEDIRTKECYTFWPLQNSSLTMQKSYIQEILKTAITLS</sequence>
<reference evidence="2" key="1">
    <citation type="submission" date="2019-11" db="EMBL/GenBank/DDBJ databases">
        <authorList>
            <person name="Feng L."/>
        </authorList>
    </citation>
    <scope>NUCLEOTIDE SEQUENCE</scope>
    <source>
        <strain evidence="2">BhanseniiLFYP23</strain>
    </source>
</reference>
<dbReference type="EMBL" id="CACRSY010000016">
    <property type="protein sequence ID" value="VYT30080.1"/>
    <property type="molecule type" value="Genomic_DNA"/>
</dbReference>